<sequence>MVRPKKRRTDLVVPASIKVHWDKGHYEKNSMADVLLHHNGDKNKFIATVETMIEKTNKVELVKDCGWYSESEMKSELGWSASRVSGAIKKCQQDPANLIRSNEYDNVLEYWIVVRETGKETQAITQRETERKVQEATDAPTIDAHSFDKVKAFKERSDAQTAVYQRFQESLLNKCTKLRSLVKDLRDNYGPDAKTSIAQLESHIAKLESEYRGLSDDLTKAEADSNAKKFFARSAKDKEKQSDGPKTDFESREPRWRRTMNTEDPFDRSPHLFRLPFDPDDKMSLVGQDLFHGWHLGAGKTFMASALALFSAEWPGRSLEARFDAMVANFFQWCKDNRQQAYIRKLTRDTINWKLSTDFPTGGWSKGSTTLVLMRWFISACRECATSIAEGSLLRVCFNAALNMNLFLSKLYREQVWIESSRATEIADHGFKFLHYNALCAKQAFDENKALLTILRTIQRALLSGHAQFVRAGWLLPDK</sequence>
<evidence type="ECO:0000256" key="2">
    <source>
        <dbReference type="SAM" id="MobiDB-lite"/>
    </source>
</evidence>
<evidence type="ECO:0000256" key="1">
    <source>
        <dbReference type="SAM" id="Coils"/>
    </source>
</evidence>
<dbReference type="OrthoDB" id="447165at2759"/>
<comment type="caution">
    <text evidence="3">The sequence shown here is derived from an EMBL/GenBank/DDBJ whole genome shotgun (WGS) entry which is preliminary data.</text>
</comment>
<reference evidence="3" key="1">
    <citation type="submission" date="2021-02" db="EMBL/GenBank/DDBJ databases">
        <authorList>
            <person name="Dougan E. K."/>
            <person name="Rhodes N."/>
            <person name="Thang M."/>
            <person name="Chan C."/>
        </authorList>
    </citation>
    <scope>NUCLEOTIDE SEQUENCE</scope>
</reference>
<feature type="coiled-coil region" evidence="1">
    <location>
        <begin position="168"/>
        <end position="224"/>
    </location>
</feature>
<keyword evidence="4" id="KW-1185">Reference proteome</keyword>
<evidence type="ECO:0000313" key="4">
    <source>
        <dbReference type="Proteomes" id="UP000601435"/>
    </source>
</evidence>
<gene>
    <name evidence="3" type="ORF">SNEC2469_LOCUS12518</name>
</gene>
<dbReference type="Proteomes" id="UP000601435">
    <property type="component" value="Unassembled WGS sequence"/>
</dbReference>
<name>A0A812RSZ0_9DINO</name>
<evidence type="ECO:0000313" key="3">
    <source>
        <dbReference type="EMBL" id="CAE7451470.1"/>
    </source>
</evidence>
<feature type="region of interest" description="Disordered" evidence="2">
    <location>
        <begin position="232"/>
        <end position="263"/>
    </location>
</feature>
<accession>A0A812RSZ0</accession>
<feature type="compositionally biased region" description="Basic and acidic residues" evidence="2">
    <location>
        <begin position="234"/>
        <end position="256"/>
    </location>
</feature>
<proteinExistence type="predicted"/>
<dbReference type="AlphaFoldDB" id="A0A812RSZ0"/>
<feature type="non-terminal residue" evidence="3">
    <location>
        <position position="1"/>
    </location>
</feature>
<dbReference type="EMBL" id="CAJNJA010019862">
    <property type="protein sequence ID" value="CAE7451470.1"/>
    <property type="molecule type" value="Genomic_DNA"/>
</dbReference>
<keyword evidence="1" id="KW-0175">Coiled coil</keyword>
<protein>
    <submittedName>
        <fullName evidence="3">Uncharacterized protein</fullName>
    </submittedName>
</protein>
<organism evidence="3 4">
    <name type="scientific">Symbiodinium necroappetens</name>
    <dbReference type="NCBI Taxonomy" id="1628268"/>
    <lineage>
        <taxon>Eukaryota</taxon>
        <taxon>Sar</taxon>
        <taxon>Alveolata</taxon>
        <taxon>Dinophyceae</taxon>
        <taxon>Suessiales</taxon>
        <taxon>Symbiodiniaceae</taxon>
        <taxon>Symbiodinium</taxon>
    </lineage>
</organism>